<gene>
    <name evidence="6" type="ORF">IAA97_03295</name>
</gene>
<feature type="compositionally biased region" description="Acidic residues" evidence="4">
    <location>
        <begin position="55"/>
        <end position="65"/>
    </location>
</feature>
<dbReference type="SUPFAM" id="SSF46548">
    <property type="entry name" value="alpha-helical ferredoxin"/>
    <property type="match status" value="1"/>
</dbReference>
<evidence type="ECO:0000256" key="2">
    <source>
        <dbReference type="ARBA" id="ARBA00023004"/>
    </source>
</evidence>
<keyword evidence="3" id="KW-0411">Iron-sulfur</keyword>
<feature type="non-terminal residue" evidence="6">
    <location>
        <position position="1"/>
    </location>
</feature>
<dbReference type="PROSITE" id="PS51379">
    <property type="entry name" value="4FE4S_FER_2"/>
    <property type="match status" value="1"/>
</dbReference>
<name>A0A9D9E164_9SPIO</name>
<proteinExistence type="predicted"/>
<dbReference type="EMBL" id="JADIMT010000042">
    <property type="protein sequence ID" value="MBO8435985.1"/>
    <property type="molecule type" value="Genomic_DNA"/>
</dbReference>
<evidence type="ECO:0000256" key="3">
    <source>
        <dbReference type="ARBA" id="ARBA00023014"/>
    </source>
</evidence>
<feature type="region of interest" description="Disordered" evidence="4">
    <location>
        <begin position="30"/>
        <end position="65"/>
    </location>
</feature>
<dbReference type="Proteomes" id="UP000823615">
    <property type="component" value="Unassembled WGS sequence"/>
</dbReference>
<dbReference type="PROSITE" id="PS00198">
    <property type="entry name" value="4FE4S_FER_1"/>
    <property type="match status" value="1"/>
</dbReference>
<dbReference type="InterPro" id="IPR017900">
    <property type="entry name" value="4Fe4S_Fe_S_CS"/>
</dbReference>
<dbReference type="InterPro" id="IPR017896">
    <property type="entry name" value="4Fe4S_Fe-S-bd"/>
</dbReference>
<keyword evidence="1" id="KW-0479">Metal-binding</keyword>
<accession>A0A9D9E164</accession>
<dbReference type="AlphaFoldDB" id="A0A9D9E164"/>
<dbReference type="GO" id="GO:0051536">
    <property type="term" value="F:iron-sulfur cluster binding"/>
    <property type="evidence" value="ECO:0007669"/>
    <property type="project" value="UniProtKB-KW"/>
</dbReference>
<protein>
    <submittedName>
        <fullName evidence="6">Selenate reductase subunit YgfK</fullName>
    </submittedName>
</protein>
<dbReference type="Gene3D" id="3.30.70.20">
    <property type="match status" value="1"/>
</dbReference>
<evidence type="ECO:0000313" key="7">
    <source>
        <dbReference type="Proteomes" id="UP000823615"/>
    </source>
</evidence>
<feature type="domain" description="4Fe-4S ferredoxin-type" evidence="5">
    <location>
        <begin position="143"/>
        <end position="171"/>
    </location>
</feature>
<reference evidence="6" key="2">
    <citation type="journal article" date="2021" name="PeerJ">
        <title>Extensive microbial diversity within the chicken gut microbiome revealed by metagenomics and culture.</title>
        <authorList>
            <person name="Gilroy R."/>
            <person name="Ravi A."/>
            <person name="Getino M."/>
            <person name="Pursley I."/>
            <person name="Horton D.L."/>
            <person name="Alikhan N.F."/>
            <person name="Baker D."/>
            <person name="Gharbi K."/>
            <person name="Hall N."/>
            <person name="Watson M."/>
            <person name="Adriaenssens E.M."/>
            <person name="Foster-Nyarko E."/>
            <person name="Jarju S."/>
            <person name="Secka A."/>
            <person name="Antonio M."/>
            <person name="Oren A."/>
            <person name="Chaudhuri R.R."/>
            <person name="La Ragione R."/>
            <person name="Hildebrand F."/>
            <person name="Pallen M.J."/>
        </authorList>
    </citation>
    <scope>NUCLEOTIDE SEQUENCE</scope>
    <source>
        <strain evidence="6">7293</strain>
    </source>
</reference>
<evidence type="ECO:0000313" key="6">
    <source>
        <dbReference type="EMBL" id="MBO8435985.1"/>
    </source>
</evidence>
<evidence type="ECO:0000256" key="4">
    <source>
        <dbReference type="SAM" id="MobiDB-lite"/>
    </source>
</evidence>
<dbReference type="GO" id="GO:0046872">
    <property type="term" value="F:metal ion binding"/>
    <property type="evidence" value="ECO:0007669"/>
    <property type="project" value="UniProtKB-KW"/>
</dbReference>
<sequence length="243" mass="27503">VRCIASARDAVDKAIDMVYEELAAEDEDEEECSCGHEHADDEECSCGHHHHDHDHDDEDEDGADEMPDEDLRIAEDRFFEDIAAKKSRLKPSVDTSDEFFARTEARRCMECSYLCLKCVDVCPNRANIGIDLRETGLFEDPFQVLHIDAYCNECGNCATFCPHSGRPYKDKFTLFSLREDFENSTNSGFLVENDEVSIRLDGKVYQGNIGKDGSLNADVSEEIKAIIEEVFLSYSYLLSPVEE</sequence>
<evidence type="ECO:0000256" key="1">
    <source>
        <dbReference type="ARBA" id="ARBA00022723"/>
    </source>
</evidence>
<keyword evidence="2" id="KW-0408">Iron</keyword>
<evidence type="ECO:0000259" key="5">
    <source>
        <dbReference type="PROSITE" id="PS51379"/>
    </source>
</evidence>
<reference evidence="6" key="1">
    <citation type="submission" date="2020-10" db="EMBL/GenBank/DDBJ databases">
        <authorList>
            <person name="Gilroy R."/>
        </authorList>
    </citation>
    <scope>NUCLEOTIDE SEQUENCE</scope>
    <source>
        <strain evidence="6">7293</strain>
    </source>
</reference>
<organism evidence="6 7">
    <name type="scientific">Candidatus Ornithospirochaeta stercoripullorum</name>
    <dbReference type="NCBI Taxonomy" id="2840899"/>
    <lineage>
        <taxon>Bacteria</taxon>
        <taxon>Pseudomonadati</taxon>
        <taxon>Spirochaetota</taxon>
        <taxon>Spirochaetia</taxon>
        <taxon>Spirochaetales</taxon>
        <taxon>Spirochaetaceae</taxon>
        <taxon>Spirochaetaceae incertae sedis</taxon>
        <taxon>Candidatus Ornithospirochaeta</taxon>
    </lineage>
</organism>
<comment type="caution">
    <text evidence="6">The sequence shown here is derived from an EMBL/GenBank/DDBJ whole genome shotgun (WGS) entry which is preliminary data.</text>
</comment>